<dbReference type="VEuPathDB" id="AmoebaDB:NF0024590"/>
<dbReference type="SUPFAM" id="SSF117281">
    <property type="entry name" value="Kelch motif"/>
    <property type="match status" value="1"/>
</dbReference>
<dbReference type="Pfam" id="PF24681">
    <property type="entry name" value="Kelch_KLHDC2_KLHL20_DRC7"/>
    <property type="match status" value="1"/>
</dbReference>
<dbReference type="OrthoDB" id="10251809at2759"/>
<dbReference type="GeneID" id="68118029"/>
<dbReference type="VEuPathDB" id="AmoebaDB:FDP41_010814"/>
<keyword evidence="3" id="KW-0175">Coiled coil</keyword>
<dbReference type="EMBL" id="VFQX01000007">
    <property type="protein sequence ID" value="KAF0982835.1"/>
    <property type="molecule type" value="Genomic_DNA"/>
</dbReference>
<evidence type="ECO:0000256" key="2">
    <source>
        <dbReference type="ARBA" id="ARBA00022737"/>
    </source>
</evidence>
<feature type="compositionally biased region" description="Low complexity" evidence="4">
    <location>
        <begin position="68"/>
        <end position="82"/>
    </location>
</feature>
<dbReference type="Proteomes" id="UP000444721">
    <property type="component" value="Unassembled WGS sequence"/>
</dbReference>
<dbReference type="PANTHER" id="PTHR46093:SF18">
    <property type="entry name" value="FIBRONECTIN TYPE-III DOMAIN-CONTAINING PROTEIN"/>
    <property type="match status" value="1"/>
</dbReference>
<comment type="caution">
    <text evidence="5">The sequence shown here is derived from an EMBL/GenBank/DDBJ whole genome shotgun (WGS) entry which is preliminary data.</text>
</comment>
<evidence type="ECO:0000313" key="6">
    <source>
        <dbReference type="Proteomes" id="UP000444721"/>
    </source>
</evidence>
<evidence type="ECO:0000256" key="3">
    <source>
        <dbReference type="SAM" id="Coils"/>
    </source>
</evidence>
<dbReference type="PANTHER" id="PTHR46093">
    <property type="entry name" value="ACYL-COA-BINDING DOMAIN-CONTAINING PROTEIN 5"/>
    <property type="match status" value="1"/>
</dbReference>
<evidence type="ECO:0000256" key="1">
    <source>
        <dbReference type="ARBA" id="ARBA00022441"/>
    </source>
</evidence>
<dbReference type="AlphaFoldDB" id="A0A6A5CBW7"/>
<feature type="region of interest" description="Disordered" evidence="4">
    <location>
        <begin position="1"/>
        <end position="89"/>
    </location>
</feature>
<name>A0A6A5CBW7_NAEFO</name>
<evidence type="ECO:0000313" key="5">
    <source>
        <dbReference type="EMBL" id="KAF0982835.1"/>
    </source>
</evidence>
<protein>
    <submittedName>
        <fullName evidence="5">Uncharacterized protein</fullName>
    </submittedName>
</protein>
<keyword evidence="6" id="KW-1185">Reference proteome</keyword>
<sequence length="548" mass="61954">MSSNSTSGHPHLLSRSEYASSPPRRYSSLYGESHRKEKNTSKVSEMVVHSREEWKSVREPSSSDEKLSSPPTTSPSSKKSTPCRNPSTANFVTKITLRKRIPDNQNPPKRKGHTLTEWKNKIYLFGGYQGFHSNDLWCLESNKWKKIEVAGVLPHKRSSHSAVIYKNHLVIFGGDKGDELLNDIWILDLTKEVEEMRWKKIVSKNIPPKPRYAHSAVVMNEKMIVFAGYGGEYLNDMFEFDFKTLLWSQIHNFLSPPARCHFTSVVLPEHNLLVVYGGSNGESLNDVWVYDGKWTCIQESKDTSWLNNACIPSPRSKHAAVKISSNTLLVYGGMTGLFKDNVIWTLTIFFESEGQKYSPIWKRVDLLVPENFSPRDSHAICMSGKELIIFGGYGETSYLNDIWGGEVVISDSTNSSFSSLQELNLSRISEPSITVDDELANEIIQRLNGMTARESSISPIKATMESAYSENLTPTRKAEEEAEKSKQESLEQAFQKIQLLEETVIELSDMVQQLAVSLANESKKRSNLQKEVSTLKQALHNLTYSINI</sequence>
<gene>
    <name evidence="5" type="ORF">FDP41_010814</name>
</gene>
<keyword evidence="1" id="KW-0880">Kelch repeat</keyword>
<proteinExistence type="predicted"/>
<feature type="coiled-coil region" evidence="3">
    <location>
        <begin position="483"/>
        <end position="538"/>
    </location>
</feature>
<reference evidence="5 6" key="1">
    <citation type="journal article" date="2019" name="Sci. Rep.">
        <title>Nanopore sequencing improves the draft genome of the human pathogenic amoeba Naegleria fowleri.</title>
        <authorList>
            <person name="Liechti N."/>
            <person name="Schurch N."/>
            <person name="Bruggmann R."/>
            <person name="Wittwer M."/>
        </authorList>
    </citation>
    <scope>NUCLEOTIDE SEQUENCE [LARGE SCALE GENOMIC DNA]</scope>
    <source>
        <strain evidence="5 6">ATCC 30894</strain>
    </source>
</reference>
<organism evidence="5 6">
    <name type="scientific">Naegleria fowleri</name>
    <name type="common">Brain eating amoeba</name>
    <dbReference type="NCBI Taxonomy" id="5763"/>
    <lineage>
        <taxon>Eukaryota</taxon>
        <taxon>Discoba</taxon>
        <taxon>Heterolobosea</taxon>
        <taxon>Tetramitia</taxon>
        <taxon>Eutetramitia</taxon>
        <taxon>Vahlkampfiidae</taxon>
        <taxon>Naegleria</taxon>
    </lineage>
</organism>
<accession>A0A6A5CBW7</accession>
<keyword evidence="2" id="KW-0677">Repeat</keyword>
<feature type="compositionally biased region" description="Basic and acidic residues" evidence="4">
    <location>
        <begin position="48"/>
        <end position="67"/>
    </location>
</feature>
<dbReference type="Gene3D" id="2.120.10.80">
    <property type="entry name" value="Kelch-type beta propeller"/>
    <property type="match status" value="2"/>
</dbReference>
<dbReference type="InterPro" id="IPR015915">
    <property type="entry name" value="Kelch-typ_b-propeller"/>
</dbReference>
<evidence type="ECO:0000256" key="4">
    <source>
        <dbReference type="SAM" id="MobiDB-lite"/>
    </source>
</evidence>
<dbReference type="VEuPathDB" id="AmoebaDB:NfTy_014930"/>
<dbReference type="RefSeq" id="XP_044567548.1">
    <property type="nucleotide sequence ID" value="XM_044701153.1"/>
</dbReference>